<name>A0A2P6P6C8_ROSCH</name>
<gene>
    <name evidence="2" type="ORF">RchiOBHm_Chr7g0195161</name>
</gene>
<feature type="transmembrane region" description="Helical" evidence="1">
    <location>
        <begin position="21"/>
        <end position="51"/>
    </location>
</feature>
<dbReference type="AlphaFoldDB" id="A0A2P6P6C8"/>
<dbReference type="EMBL" id="PDCK01000045">
    <property type="protein sequence ID" value="PRQ17452.1"/>
    <property type="molecule type" value="Genomic_DNA"/>
</dbReference>
<keyword evidence="1" id="KW-1133">Transmembrane helix</keyword>
<evidence type="ECO:0000313" key="3">
    <source>
        <dbReference type="Proteomes" id="UP000238479"/>
    </source>
</evidence>
<reference evidence="2 3" key="1">
    <citation type="journal article" date="2018" name="Nat. Genet.">
        <title>The Rosa genome provides new insights in the design of modern roses.</title>
        <authorList>
            <person name="Bendahmane M."/>
        </authorList>
    </citation>
    <scope>NUCLEOTIDE SEQUENCE [LARGE SCALE GENOMIC DNA]</scope>
    <source>
        <strain evidence="3">cv. Old Blush</strain>
    </source>
</reference>
<sequence length="93" mass="10193">MKSKYDPRTVKHVIQEYLILLADYISLALTAILAFYLTRILLALVPCRLFFQYLSSLFSHAVSLAFGLGQLLIQVVGLGLAIGVSLGFGYGVV</sequence>
<keyword evidence="3" id="KW-1185">Reference proteome</keyword>
<comment type="caution">
    <text evidence="2">The sequence shown here is derived from an EMBL/GenBank/DDBJ whole genome shotgun (WGS) entry which is preliminary data.</text>
</comment>
<accession>A0A2P6P6C8</accession>
<organism evidence="2 3">
    <name type="scientific">Rosa chinensis</name>
    <name type="common">China rose</name>
    <dbReference type="NCBI Taxonomy" id="74649"/>
    <lineage>
        <taxon>Eukaryota</taxon>
        <taxon>Viridiplantae</taxon>
        <taxon>Streptophyta</taxon>
        <taxon>Embryophyta</taxon>
        <taxon>Tracheophyta</taxon>
        <taxon>Spermatophyta</taxon>
        <taxon>Magnoliopsida</taxon>
        <taxon>eudicotyledons</taxon>
        <taxon>Gunneridae</taxon>
        <taxon>Pentapetalae</taxon>
        <taxon>rosids</taxon>
        <taxon>fabids</taxon>
        <taxon>Rosales</taxon>
        <taxon>Rosaceae</taxon>
        <taxon>Rosoideae</taxon>
        <taxon>Rosoideae incertae sedis</taxon>
        <taxon>Rosa</taxon>
    </lineage>
</organism>
<dbReference type="Gramene" id="PRQ17452">
    <property type="protein sequence ID" value="PRQ17452"/>
    <property type="gene ID" value="RchiOBHm_Chr7g0195161"/>
</dbReference>
<dbReference type="Proteomes" id="UP000238479">
    <property type="component" value="Chromosome 7"/>
</dbReference>
<keyword evidence="1" id="KW-0812">Transmembrane</keyword>
<protein>
    <submittedName>
        <fullName evidence="2">Uncharacterized protein</fullName>
    </submittedName>
</protein>
<evidence type="ECO:0000313" key="2">
    <source>
        <dbReference type="EMBL" id="PRQ17452.1"/>
    </source>
</evidence>
<feature type="transmembrane region" description="Helical" evidence="1">
    <location>
        <begin position="71"/>
        <end position="92"/>
    </location>
</feature>
<keyword evidence="1" id="KW-0472">Membrane</keyword>
<proteinExistence type="predicted"/>
<evidence type="ECO:0000256" key="1">
    <source>
        <dbReference type="SAM" id="Phobius"/>
    </source>
</evidence>